<evidence type="ECO:0000313" key="2">
    <source>
        <dbReference type="Proteomes" id="UP000308760"/>
    </source>
</evidence>
<gene>
    <name evidence="1" type="ORF">FAB82_09255</name>
</gene>
<accession>A0A4S8QG22</accession>
<keyword evidence="2" id="KW-1185">Reference proteome</keyword>
<organism evidence="1 2">
    <name type="scientific">Glycomyces buryatensis</name>
    <dbReference type="NCBI Taxonomy" id="2570927"/>
    <lineage>
        <taxon>Bacteria</taxon>
        <taxon>Bacillati</taxon>
        <taxon>Actinomycetota</taxon>
        <taxon>Actinomycetes</taxon>
        <taxon>Glycomycetales</taxon>
        <taxon>Glycomycetaceae</taxon>
        <taxon>Glycomyces</taxon>
    </lineage>
</organism>
<comment type="caution">
    <text evidence="1">The sequence shown here is derived from an EMBL/GenBank/DDBJ whole genome shotgun (WGS) entry which is preliminary data.</text>
</comment>
<dbReference type="InterPro" id="IPR023214">
    <property type="entry name" value="HAD_sf"/>
</dbReference>
<dbReference type="Gene3D" id="3.40.50.1000">
    <property type="entry name" value="HAD superfamily/HAD-like"/>
    <property type="match status" value="1"/>
</dbReference>
<dbReference type="PANTHER" id="PTHR10000:SF8">
    <property type="entry name" value="HAD SUPERFAMILY HYDROLASE-LIKE, TYPE 3"/>
    <property type="match status" value="1"/>
</dbReference>
<reference evidence="2" key="1">
    <citation type="submission" date="2019-04" db="EMBL/GenBank/DDBJ databases">
        <title>Nocardioides xinjiangensis sp. nov.</title>
        <authorList>
            <person name="Liu S."/>
        </authorList>
    </citation>
    <scope>NUCLEOTIDE SEQUENCE [LARGE SCALE GENOMIC DNA]</scope>
    <source>
        <strain evidence="2">18</strain>
    </source>
</reference>
<protein>
    <submittedName>
        <fullName evidence="1">HAD-IIB family hydrolase</fullName>
    </submittedName>
</protein>
<keyword evidence="1" id="KW-0378">Hydrolase</keyword>
<dbReference type="GO" id="GO:0000287">
    <property type="term" value="F:magnesium ion binding"/>
    <property type="evidence" value="ECO:0007669"/>
    <property type="project" value="TreeGrafter"/>
</dbReference>
<dbReference type="RefSeq" id="WP_136534258.1">
    <property type="nucleotide sequence ID" value="NZ_STGY01000037.1"/>
</dbReference>
<dbReference type="AlphaFoldDB" id="A0A4S8QG22"/>
<proteinExistence type="predicted"/>
<name>A0A4S8QG22_9ACTN</name>
<dbReference type="GO" id="GO:0005829">
    <property type="term" value="C:cytosol"/>
    <property type="evidence" value="ECO:0007669"/>
    <property type="project" value="TreeGrafter"/>
</dbReference>
<sequence length="276" mass="29612">MIGLSKAPRLVATDLDGTLVRSDESVSPRSMSALKRLAASGVILVGATGRGPRLLELCRNDIPSADFLVLGQGAFVYECRYDDSIVEMANRSVDGEILHDTLKLIEAEVGPLRALAEPADNLRHIAGDPWPDWPWPSVVPQAAPREVAFTGPMVKGFFKSDAIDGPELLQIAMELVDLDSVVLTESGVGMLEVCPVGVDKANGIQVVLDKFDIGWEDVLVFGDATNDLSMIHRAGHAVAMANAHPWVKSAADETTVDGNDDDGLAQYIEEVLELLS</sequence>
<dbReference type="OrthoDB" id="3180855at2"/>
<dbReference type="NCBIfam" id="TIGR01484">
    <property type="entry name" value="HAD-SF-IIB"/>
    <property type="match status" value="1"/>
</dbReference>
<evidence type="ECO:0000313" key="1">
    <source>
        <dbReference type="EMBL" id="THV41895.1"/>
    </source>
</evidence>
<dbReference type="GO" id="GO:0016791">
    <property type="term" value="F:phosphatase activity"/>
    <property type="evidence" value="ECO:0007669"/>
    <property type="project" value="UniProtKB-ARBA"/>
</dbReference>
<dbReference type="Pfam" id="PF08282">
    <property type="entry name" value="Hydrolase_3"/>
    <property type="match status" value="1"/>
</dbReference>
<dbReference type="InterPro" id="IPR036412">
    <property type="entry name" value="HAD-like_sf"/>
</dbReference>
<dbReference type="Proteomes" id="UP000308760">
    <property type="component" value="Unassembled WGS sequence"/>
</dbReference>
<dbReference type="SUPFAM" id="SSF56784">
    <property type="entry name" value="HAD-like"/>
    <property type="match status" value="1"/>
</dbReference>
<dbReference type="EMBL" id="STGY01000037">
    <property type="protein sequence ID" value="THV41895.1"/>
    <property type="molecule type" value="Genomic_DNA"/>
</dbReference>
<reference evidence="1 2" key="2">
    <citation type="submission" date="2019-05" db="EMBL/GenBank/DDBJ databases">
        <title>Glycomyces buryatensis sp. nov.</title>
        <authorList>
            <person name="Nikitina E."/>
        </authorList>
    </citation>
    <scope>NUCLEOTIDE SEQUENCE [LARGE SCALE GENOMIC DNA]</scope>
    <source>
        <strain evidence="1 2">18</strain>
    </source>
</reference>
<dbReference type="Gene3D" id="3.30.1240.10">
    <property type="match status" value="1"/>
</dbReference>
<dbReference type="InterPro" id="IPR006379">
    <property type="entry name" value="HAD-SF_hydro_IIB"/>
</dbReference>
<dbReference type="PANTHER" id="PTHR10000">
    <property type="entry name" value="PHOSPHOSERINE PHOSPHATASE"/>
    <property type="match status" value="1"/>
</dbReference>